<dbReference type="KEGG" id="tet:TTHERM_00438910"/>
<gene>
    <name evidence="3" type="ORF">TTHERM_00438910</name>
</gene>
<feature type="compositionally biased region" description="Polar residues" evidence="2">
    <location>
        <begin position="33"/>
        <end position="46"/>
    </location>
</feature>
<dbReference type="Pfam" id="PF11523">
    <property type="entry name" value="DUF3223"/>
    <property type="match status" value="1"/>
</dbReference>
<feature type="compositionally biased region" description="Polar residues" evidence="2">
    <location>
        <begin position="755"/>
        <end position="767"/>
    </location>
</feature>
<feature type="region of interest" description="Disordered" evidence="2">
    <location>
        <begin position="1"/>
        <end position="48"/>
    </location>
</feature>
<evidence type="ECO:0000313" key="3">
    <source>
        <dbReference type="EMBL" id="EAR97543.2"/>
    </source>
</evidence>
<feature type="compositionally biased region" description="Polar residues" evidence="2">
    <location>
        <begin position="902"/>
        <end position="926"/>
    </location>
</feature>
<feature type="compositionally biased region" description="Basic residues" evidence="2">
    <location>
        <begin position="887"/>
        <end position="901"/>
    </location>
</feature>
<dbReference type="GO" id="GO:0003743">
    <property type="term" value="F:translation initiation factor activity"/>
    <property type="evidence" value="ECO:0007669"/>
    <property type="project" value="UniProtKB-KW"/>
</dbReference>
<feature type="region of interest" description="Disordered" evidence="2">
    <location>
        <begin position="144"/>
        <end position="172"/>
    </location>
</feature>
<comment type="similarity">
    <text evidence="1">Belongs to the RRN3 family.</text>
</comment>
<reference evidence="4" key="1">
    <citation type="journal article" date="2006" name="PLoS Biol.">
        <title>Macronuclear genome sequence of the ciliate Tetrahymena thermophila, a model eukaryote.</title>
        <authorList>
            <person name="Eisen J.A."/>
            <person name="Coyne R.S."/>
            <person name="Wu M."/>
            <person name="Wu D."/>
            <person name="Thiagarajan M."/>
            <person name="Wortman J.R."/>
            <person name="Badger J.H."/>
            <person name="Ren Q."/>
            <person name="Amedeo P."/>
            <person name="Jones K.M."/>
            <person name="Tallon L.J."/>
            <person name="Delcher A.L."/>
            <person name="Salzberg S.L."/>
            <person name="Silva J.C."/>
            <person name="Haas B.J."/>
            <person name="Majoros W.H."/>
            <person name="Farzad M."/>
            <person name="Carlton J.M."/>
            <person name="Smith R.K. Jr."/>
            <person name="Garg J."/>
            <person name="Pearlman R.E."/>
            <person name="Karrer K.M."/>
            <person name="Sun L."/>
            <person name="Manning G."/>
            <person name="Elde N.C."/>
            <person name="Turkewitz A.P."/>
            <person name="Asai D.J."/>
            <person name="Wilkes D.E."/>
            <person name="Wang Y."/>
            <person name="Cai H."/>
            <person name="Collins K."/>
            <person name="Stewart B.A."/>
            <person name="Lee S.R."/>
            <person name="Wilamowska K."/>
            <person name="Weinberg Z."/>
            <person name="Ruzzo W.L."/>
            <person name="Wloga D."/>
            <person name="Gaertig J."/>
            <person name="Frankel J."/>
            <person name="Tsao C.-C."/>
            <person name="Gorovsky M.A."/>
            <person name="Keeling P.J."/>
            <person name="Waller R.F."/>
            <person name="Patron N.J."/>
            <person name="Cherry J.M."/>
            <person name="Stover N.A."/>
            <person name="Krieger C.J."/>
            <person name="del Toro C."/>
            <person name="Ryder H.F."/>
            <person name="Williamson S.C."/>
            <person name="Barbeau R.A."/>
            <person name="Hamilton E.P."/>
            <person name="Orias E."/>
        </authorList>
    </citation>
    <scope>NUCLEOTIDE SEQUENCE [LARGE SCALE GENOMIC DNA]</scope>
    <source>
        <strain evidence="4">SB210</strain>
    </source>
</reference>
<dbReference type="GeneID" id="7832477"/>
<dbReference type="OrthoDB" id="26970at2759"/>
<name>I7M8B2_TETTS</name>
<dbReference type="InterPro" id="IPR007991">
    <property type="entry name" value="RNA_pol_I_trans_ini_fac_RRN3"/>
</dbReference>
<dbReference type="Gene3D" id="3.10.450.40">
    <property type="match status" value="1"/>
</dbReference>
<dbReference type="Proteomes" id="UP000009168">
    <property type="component" value="Unassembled WGS sequence"/>
</dbReference>
<proteinExistence type="inferred from homology"/>
<dbReference type="GO" id="GO:0005634">
    <property type="term" value="C:nucleus"/>
    <property type="evidence" value="ECO:0007669"/>
    <property type="project" value="TreeGrafter"/>
</dbReference>
<evidence type="ECO:0000313" key="4">
    <source>
        <dbReference type="Proteomes" id="UP000009168"/>
    </source>
</evidence>
<dbReference type="GO" id="GO:0001042">
    <property type="term" value="F:RNA polymerase I core binding"/>
    <property type="evidence" value="ECO:0007669"/>
    <property type="project" value="TreeGrafter"/>
</dbReference>
<dbReference type="GO" id="GO:0006361">
    <property type="term" value="P:transcription initiation at RNA polymerase I promoter"/>
    <property type="evidence" value="ECO:0007669"/>
    <property type="project" value="InterPro"/>
</dbReference>
<evidence type="ECO:0000256" key="2">
    <source>
        <dbReference type="SAM" id="MobiDB-lite"/>
    </source>
</evidence>
<feature type="compositionally biased region" description="Low complexity" evidence="2">
    <location>
        <begin position="778"/>
        <end position="801"/>
    </location>
</feature>
<organism evidence="3 4">
    <name type="scientific">Tetrahymena thermophila (strain SB210)</name>
    <dbReference type="NCBI Taxonomy" id="312017"/>
    <lineage>
        <taxon>Eukaryota</taxon>
        <taxon>Sar</taxon>
        <taxon>Alveolata</taxon>
        <taxon>Ciliophora</taxon>
        <taxon>Intramacronucleata</taxon>
        <taxon>Oligohymenophorea</taxon>
        <taxon>Hymenostomatida</taxon>
        <taxon>Tetrahymenina</taxon>
        <taxon>Tetrahymenidae</taxon>
        <taxon>Tetrahymena</taxon>
    </lineage>
</organism>
<dbReference type="AlphaFoldDB" id="I7M8B2"/>
<keyword evidence="3" id="KW-0648">Protein biosynthesis</keyword>
<evidence type="ECO:0000256" key="1">
    <source>
        <dbReference type="ARBA" id="ARBA00010098"/>
    </source>
</evidence>
<dbReference type="eggNOG" id="KOG2434">
    <property type="taxonomic scope" value="Eukaryota"/>
</dbReference>
<dbReference type="EMBL" id="GG662663">
    <property type="protein sequence ID" value="EAR97543.2"/>
    <property type="molecule type" value="Genomic_DNA"/>
</dbReference>
<feature type="region of interest" description="Disordered" evidence="2">
    <location>
        <begin position="886"/>
        <end position="949"/>
    </location>
</feature>
<dbReference type="RefSeq" id="XP_001017788.2">
    <property type="nucleotide sequence ID" value="XM_001017788.2"/>
</dbReference>
<sequence length="963" mass="112589">MSKSNTHPAPQMRKPVNIQQNVGSQVKKAPQGEQISQKNDSANHAQMQEDEEKIYRVLSSCYDDYLKGNKVLMNKIVNEMSNRHKEKEHIKMWLRASTKKLIDLFKNKQDVNFLIEVILYQMPWFEAGNEYEIQLQEQEQKKILQQQQTHANQQQQHGIGSSTSLFSNASSSKRNIQQQHGQQLTIKKPSPHFDLFSELSKFIMTLLSFSNAFAPQIIKFLISNIVPMEVKEMEKNKKSEIELEVEGKVFENQKKLLMYIRDIMNKYILNSINDVKELNKEDTNFLLGVLKYHPNSKEKMQRYVKLIIGQAQFDDKISKCLYIQNKEGQKIDISYVKSVFNLVDEQFQKIGLKQGSPNQKKMMLQVVDLLAKIIKIYPLYQNDLCRILQESYPHRVQGEQFHKIYLTNILQLAIKCPQLMPKILIIAVQKLIEIDSEIKLDHDAQENEKNSQIMAEKLDWLMLIIFEFIDYQLKDKVSSDSCFGQKEELKQNSQDKKDKSQMEDKFFKIFLNVFSEQILITHQSKYVQFIIFYLCSLRNSFQNAFLNHLVKNITEKNPLIYKSTQINSIYYLGSYIARAKYIENETIRKIFEYLITHLNRYIQKFDERQKEENYNEGLHKIHLNLYHLLQAMLYILCYRFKAVLESKENLLQKFYEIMDKACSNFNALFFISPHIQNVFSDVCVSYGEDQLVELFEKTSQTSQATESISAALQQRAQLLDNYFPFDPYCLQYSDKFICEIYQNWQDTNSLSSQSFVEQQLEKQQPQTNNNKKSKKMSKGNNANNASSNLNINNPPIIQNSPHFNNSLNNSFICSQSHNNPNNITGTLLNTSRSNYGFTIDKLNNINDLEYDRDNMIYDDEDVKANNNNHILDFINESDPEFQIQQAKYHKDKKSLNGKRKNPSTTDNSVNNTPITNNDEDSNNQPIVDSKKISKKSKKSSDIEDDFNNASFGNKKLCIQEMQF</sequence>
<keyword evidence="3" id="KW-0396">Initiation factor</keyword>
<dbReference type="GO" id="GO:0001181">
    <property type="term" value="F:RNA polymerase I general transcription initiation factor activity"/>
    <property type="evidence" value="ECO:0007669"/>
    <property type="project" value="InterPro"/>
</dbReference>
<protein>
    <submittedName>
        <fullName evidence="3">RNA polymerase I-specific transcription initiation factor RRN3</fullName>
    </submittedName>
</protein>
<dbReference type="Pfam" id="PF05327">
    <property type="entry name" value="RRN3"/>
    <property type="match status" value="1"/>
</dbReference>
<accession>I7M8B2</accession>
<feature type="region of interest" description="Disordered" evidence="2">
    <location>
        <begin position="755"/>
        <end position="801"/>
    </location>
</feature>
<keyword evidence="4" id="KW-1185">Reference proteome</keyword>
<dbReference type="STRING" id="312017.I7M8B2"/>
<dbReference type="PANTHER" id="PTHR12790">
    <property type="entry name" value="TRANSCRIPTION INITIATION FACTOR IA RRN3"/>
    <property type="match status" value="1"/>
</dbReference>
<dbReference type="InParanoid" id="I7M8B2"/>
<dbReference type="PANTHER" id="PTHR12790:SF0">
    <property type="entry name" value="RNA POLYMERASE I-SPECIFIC TRANSCRIPTION INITIATION FACTOR RRN3-RELATED"/>
    <property type="match status" value="1"/>
</dbReference>